<sequence length="328" mass="35652">VLSHKPWNPESLLWLGCSLMLTLGLGAAFVGLFENGSVAQRVANVTVLPIAIFISIIVWFEVNRRFYQSPIPLADTFGFNRNKTGRCLLLGLATGFMLVLVAYELALLSNRLIEVLGEDPVLASLDVDNDDMISVEEIRNADKSLATLDTDGDGKLSNEEIMAKAKLFGADSGLVALDVNKDGVISIEEIQNAEKNLVTLDKDNDGKLSGEEMTTKAKPQELVVFIADLITKEEYGALLFFVLMAVVVAPIAEELLFRGILYPAIKQIGHPRLAVIGTALLFALFHVNLLTFASLTVVALVLIVLYEKTDNLIAPIIAHAIFNTSNVA</sequence>
<gene>
    <name evidence="3" type="ORF">METZ01_LOCUS334884</name>
</gene>
<dbReference type="InterPro" id="IPR003675">
    <property type="entry name" value="Rce1/LyrA-like_dom"/>
</dbReference>
<feature type="non-terminal residue" evidence="3">
    <location>
        <position position="328"/>
    </location>
</feature>
<feature type="transmembrane region" description="Helical" evidence="1">
    <location>
        <begin position="235"/>
        <end position="252"/>
    </location>
</feature>
<organism evidence="3">
    <name type="scientific">marine metagenome</name>
    <dbReference type="NCBI Taxonomy" id="408172"/>
    <lineage>
        <taxon>unclassified sequences</taxon>
        <taxon>metagenomes</taxon>
        <taxon>ecological metagenomes</taxon>
    </lineage>
</organism>
<evidence type="ECO:0000313" key="3">
    <source>
        <dbReference type="EMBL" id="SVC82030.1"/>
    </source>
</evidence>
<proteinExistence type="predicted"/>
<feature type="transmembrane region" description="Helical" evidence="1">
    <location>
        <begin position="39"/>
        <end position="60"/>
    </location>
</feature>
<dbReference type="Pfam" id="PF13202">
    <property type="entry name" value="EF-hand_5"/>
    <property type="match status" value="2"/>
</dbReference>
<feature type="transmembrane region" description="Helical" evidence="1">
    <location>
        <begin position="273"/>
        <end position="306"/>
    </location>
</feature>
<feature type="non-terminal residue" evidence="3">
    <location>
        <position position="1"/>
    </location>
</feature>
<dbReference type="EMBL" id="UINC01112825">
    <property type="protein sequence ID" value="SVC82030.1"/>
    <property type="molecule type" value="Genomic_DNA"/>
</dbReference>
<name>A0A382QAN7_9ZZZZ</name>
<dbReference type="GO" id="GO:0005509">
    <property type="term" value="F:calcium ion binding"/>
    <property type="evidence" value="ECO:0007669"/>
    <property type="project" value="InterPro"/>
</dbReference>
<dbReference type="PANTHER" id="PTHR43592:SF15">
    <property type="entry name" value="CAAX AMINO TERMINAL PROTEASE FAMILY PROTEIN"/>
    <property type="match status" value="1"/>
</dbReference>
<feature type="transmembrane region" description="Helical" evidence="1">
    <location>
        <begin position="87"/>
        <end position="106"/>
    </location>
</feature>
<dbReference type="SUPFAM" id="SSF47473">
    <property type="entry name" value="EF-hand"/>
    <property type="match status" value="1"/>
</dbReference>
<keyword evidence="1" id="KW-0472">Membrane</keyword>
<dbReference type="GO" id="GO:0004175">
    <property type="term" value="F:endopeptidase activity"/>
    <property type="evidence" value="ECO:0007669"/>
    <property type="project" value="UniProtKB-ARBA"/>
</dbReference>
<feature type="transmembrane region" description="Helical" evidence="1">
    <location>
        <begin position="12"/>
        <end position="33"/>
    </location>
</feature>
<dbReference type="PROSITE" id="PS00018">
    <property type="entry name" value="EF_HAND_1"/>
    <property type="match status" value="2"/>
</dbReference>
<feature type="domain" description="EF-hand" evidence="2">
    <location>
        <begin position="136"/>
        <end position="171"/>
    </location>
</feature>
<dbReference type="GO" id="GO:0080120">
    <property type="term" value="P:CAAX-box protein maturation"/>
    <property type="evidence" value="ECO:0007669"/>
    <property type="project" value="UniProtKB-ARBA"/>
</dbReference>
<accession>A0A382QAN7</accession>
<keyword evidence="1" id="KW-0812">Transmembrane</keyword>
<protein>
    <recommendedName>
        <fullName evidence="2">EF-hand domain-containing protein</fullName>
    </recommendedName>
</protein>
<dbReference type="InterPro" id="IPR011992">
    <property type="entry name" value="EF-hand-dom_pair"/>
</dbReference>
<feature type="domain" description="EF-hand" evidence="2">
    <location>
        <begin position="188"/>
        <end position="223"/>
    </location>
</feature>
<evidence type="ECO:0000256" key="1">
    <source>
        <dbReference type="SAM" id="Phobius"/>
    </source>
</evidence>
<dbReference type="AlphaFoldDB" id="A0A382QAN7"/>
<dbReference type="InterPro" id="IPR018247">
    <property type="entry name" value="EF_Hand_1_Ca_BS"/>
</dbReference>
<dbReference type="PROSITE" id="PS50222">
    <property type="entry name" value="EF_HAND_2"/>
    <property type="match status" value="2"/>
</dbReference>
<dbReference type="PANTHER" id="PTHR43592">
    <property type="entry name" value="CAAX AMINO TERMINAL PROTEASE"/>
    <property type="match status" value="1"/>
</dbReference>
<dbReference type="Pfam" id="PF02517">
    <property type="entry name" value="Rce1-like"/>
    <property type="match status" value="1"/>
</dbReference>
<evidence type="ECO:0000259" key="2">
    <source>
        <dbReference type="PROSITE" id="PS50222"/>
    </source>
</evidence>
<dbReference type="InterPro" id="IPR002048">
    <property type="entry name" value="EF_hand_dom"/>
</dbReference>
<keyword evidence="1" id="KW-1133">Transmembrane helix</keyword>
<dbReference type="Gene3D" id="1.10.238.10">
    <property type="entry name" value="EF-hand"/>
    <property type="match status" value="2"/>
</dbReference>
<reference evidence="3" key="1">
    <citation type="submission" date="2018-05" db="EMBL/GenBank/DDBJ databases">
        <authorList>
            <person name="Lanie J.A."/>
            <person name="Ng W.-L."/>
            <person name="Kazmierczak K.M."/>
            <person name="Andrzejewski T.M."/>
            <person name="Davidsen T.M."/>
            <person name="Wayne K.J."/>
            <person name="Tettelin H."/>
            <person name="Glass J.I."/>
            <person name="Rusch D."/>
            <person name="Podicherti R."/>
            <person name="Tsui H.-C.T."/>
            <person name="Winkler M.E."/>
        </authorList>
    </citation>
    <scope>NUCLEOTIDE SEQUENCE</scope>
</reference>